<dbReference type="EMBL" id="BARS01034018">
    <property type="protein sequence ID" value="GAG17513.1"/>
    <property type="molecule type" value="Genomic_DNA"/>
</dbReference>
<accession>X0VYK9</accession>
<keyword evidence="2" id="KW-1133">Transmembrane helix</keyword>
<reference evidence="3" key="1">
    <citation type="journal article" date="2014" name="Front. Microbiol.">
        <title>High frequency of phylogenetically diverse reductive dehalogenase-homologous genes in deep subseafloor sedimentary metagenomes.</title>
        <authorList>
            <person name="Kawai M."/>
            <person name="Futagami T."/>
            <person name="Toyoda A."/>
            <person name="Takaki Y."/>
            <person name="Nishi S."/>
            <person name="Hori S."/>
            <person name="Arai W."/>
            <person name="Tsubouchi T."/>
            <person name="Morono Y."/>
            <person name="Uchiyama I."/>
            <person name="Ito T."/>
            <person name="Fujiyama A."/>
            <person name="Inagaki F."/>
            <person name="Takami H."/>
        </authorList>
    </citation>
    <scope>NUCLEOTIDE SEQUENCE</scope>
    <source>
        <strain evidence="3">Expedition CK06-06</strain>
    </source>
</reference>
<feature type="non-terminal residue" evidence="3">
    <location>
        <position position="1"/>
    </location>
</feature>
<evidence type="ECO:0000256" key="1">
    <source>
        <dbReference type="SAM" id="Coils"/>
    </source>
</evidence>
<proteinExistence type="predicted"/>
<name>X0VYK9_9ZZZZ</name>
<feature type="transmembrane region" description="Helical" evidence="2">
    <location>
        <begin position="12"/>
        <end position="31"/>
    </location>
</feature>
<gene>
    <name evidence="3" type="ORF">S01H1_52615</name>
</gene>
<organism evidence="3">
    <name type="scientific">marine sediment metagenome</name>
    <dbReference type="NCBI Taxonomy" id="412755"/>
    <lineage>
        <taxon>unclassified sequences</taxon>
        <taxon>metagenomes</taxon>
        <taxon>ecological metagenomes</taxon>
    </lineage>
</organism>
<evidence type="ECO:0000256" key="2">
    <source>
        <dbReference type="SAM" id="Phobius"/>
    </source>
</evidence>
<evidence type="ECO:0000313" key="3">
    <source>
        <dbReference type="EMBL" id="GAG17513.1"/>
    </source>
</evidence>
<keyword evidence="2" id="KW-0812">Transmembrane</keyword>
<keyword evidence="1" id="KW-0175">Coiled coil</keyword>
<dbReference type="AlphaFoldDB" id="X0VYK9"/>
<feature type="coiled-coil region" evidence="1">
    <location>
        <begin position="58"/>
        <end position="103"/>
    </location>
</feature>
<dbReference type="Gene3D" id="1.20.5.2950">
    <property type="match status" value="1"/>
</dbReference>
<protein>
    <submittedName>
        <fullName evidence="3">Uncharacterized protein</fullName>
    </submittedName>
</protein>
<keyword evidence="2" id="KW-0472">Membrane</keyword>
<sequence length="159" mass="17594">NCGESWAAVEEWVSNLPAPGFVLATILPYLWSRRSLESKMEPPVGQGDRSERFGEAGLREVLALEQQAKAMLRDAQAEASRIVAETRRRAEELLASMEVEAREDGEAARRESQLQIDEQVGVIRGEAERLAEAWERMAEAHFEEALAFVLAAVTLDGVG</sequence>
<comment type="caution">
    <text evidence="3">The sequence shown here is derived from an EMBL/GenBank/DDBJ whole genome shotgun (WGS) entry which is preliminary data.</text>
</comment>